<name>A0A1G7DWT2_9BACT</name>
<protein>
    <submittedName>
        <fullName evidence="1">Uncharacterized protein</fullName>
    </submittedName>
</protein>
<evidence type="ECO:0000313" key="2">
    <source>
        <dbReference type="Proteomes" id="UP000243205"/>
    </source>
</evidence>
<proteinExistence type="predicted"/>
<sequence length="169" mass="18790">MATQHYFVRNLYQLVRSPERIELLCQGFAYAGRFKARCYQFRVGSQGVSAQVAHQPVEMNKLITFVAGLPQETLAKLTARIDYDRPGQFNLIEKPGFSISRSLTPVQSFSSFPADPQHPLFFEKTSQIDGKPFALTSSVIDGLMVALTLQLVPGEIKDLGIEGLEQALP</sequence>
<organism evidence="1 2">
    <name type="scientific">Desulfuromonas thiophila</name>
    <dbReference type="NCBI Taxonomy" id="57664"/>
    <lineage>
        <taxon>Bacteria</taxon>
        <taxon>Pseudomonadati</taxon>
        <taxon>Thermodesulfobacteriota</taxon>
        <taxon>Desulfuromonadia</taxon>
        <taxon>Desulfuromonadales</taxon>
        <taxon>Desulfuromonadaceae</taxon>
        <taxon>Desulfuromonas</taxon>
    </lineage>
</organism>
<accession>A0A1G7DWT2</accession>
<dbReference type="EMBL" id="FNAQ01000016">
    <property type="protein sequence ID" value="SDE55927.1"/>
    <property type="molecule type" value="Genomic_DNA"/>
</dbReference>
<reference evidence="2" key="1">
    <citation type="submission" date="2016-10" db="EMBL/GenBank/DDBJ databases">
        <authorList>
            <person name="Varghese N."/>
            <person name="Submissions S."/>
        </authorList>
    </citation>
    <scope>NUCLEOTIDE SEQUENCE [LARGE SCALE GENOMIC DNA]</scope>
    <source>
        <strain evidence="2">DSM 8987</strain>
    </source>
</reference>
<keyword evidence="2" id="KW-1185">Reference proteome</keyword>
<dbReference type="Proteomes" id="UP000243205">
    <property type="component" value="Unassembled WGS sequence"/>
</dbReference>
<evidence type="ECO:0000313" key="1">
    <source>
        <dbReference type="EMBL" id="SDE55927.1"/>
    </source>
</evidence>
<gene>
    <name evidence="1" type="ORF">SAMN05661003_11616</name>
</gene>
<dbReference type="AlphaFoldDB" id="A0A1G7DWT2"/>
<dbReference type="RefSeq" id="WP_092079854.1">
    <property type="nucleotide sequence ID" value="NZ_FNAQ01000016.1"/>
</dbReference>